<protein>
    <submittedName>
        <fullName evidence="1">CST complex subunit CTC1</fullName>
    </submittedName>
</protein>
<dbReference type="AlphaFoldDB" id="A0A0N4X4Z3"/>
<name>A0A0N4X4Z3_HAEPC</name>
<accession>A0A0N4X4Z3</accession>
<evidence type="ECO:0000313" key="1">
    <source>
        <dbReference type="WBParaSite" id="HPLM_0001943501-mRNA-1"/>
    </source>
</evidence>
<organism evidence="1">
    <name type="scientific">Haemonchus placei</name>
    <name type="common">Barber's pole worm</name>
    <dbReference type="NCBI Taxonomy" id="6290"/>
    <lineage>
        <taxon>Eukaryota</taxon>
        <taxon>Metazoa</taxon>
        <taxon>Ecdysozoa</taxon>
        <taxon>Nematoda</taxon>
        <taxon>Chromadorea</taxon>
        <taxon>Rhabditida</taxon>
        <taxon>Rhabditina</taxon>
        <taxon>Rhabditomorpha</taxon>
        <taxon>Strongyloidea</taxon>
        <taxon>Trichostrongylidae</taxon>
        <taxon>Haemonchus</taxon>
    </lineage>
</organism>
<reference evidence="1" key="1">
    <citation type="submission" date="2017-02" db="UniProtKB">
        <authorList>
            <consortium name="WormBaseParasite"/>
        </authorList>
    </citation>
    <scope>IDENTIFICATION</scope>
</reference>
<proteinExistence type="predicted"/>
<sequence>LIMGRVNSTQSQLSTDGIIEEVTIQPESKDGFWANCLISKDLCHRLSNASFCNRIPCHSENAVEWCVLKSGSLYLSLSYLGTRGITSTHKECVSGLLHCTKKSLLAVGTVLMIRSKLKKTEISGYATSSGRFQLTQTTSLST</sequence>
<dbReference type="WBParaSite" id="HPLM_0001943501-mRNA-1">
    <property type="protein sequence ID" value="HPLM_0001943501-mRNA-1"/>
    <property type="gene ID" value="HPLM_0001943501"/>
</dbReference>